<name>A0ABQ9EJG4_TEGGR</name>
<proteinExistence type="predicted"/>
<evidence type="ECO:0000313" key="2">
    <source>
        <dbReference type="Proteomes" id="UP001217089"/>
    </source>
</evidence>
<gene>
    <name evidence="1" type="ORF">KUTeg_019936</name>
</gene>
<protein>
    <submittedName>
        <fullName evidence="1">Uncharacterized protein</fullName>
    </submittedName>
</protein>
<dbReference type="Proteomes" id="UP001217089">
    <property type="component" value="Unassembled WGS sequence"/>
</dbReference>
<accession>A0ABQ9EJG4</accession>
<reference evidence="1 2" key="1">
    <citation type="submission" date="2022-12" db="EMBL/GenBank/DDBJ databases">
        <title>Chromosome-level genome of Tegillarca granosa.</title>
        <authorList>
            <person name="Kim J."/>
        </authorList>
    </citation>
    <scope>NUCLEOTIDE SEQUENCE [LARGE SCALE GENOMIC DNA]</scope>
    <source>
        <strain evidence="1">Teg-2019</strain>
        <tissue evidence="1">Adductor muscle</tissue>
    </source>
</reference>
<evidence type="ECO:0000313" key="1">
    <source>
        <dbReference type="EMBL" id="KAJ8303540.1"/>
    </source>
</evidence>
<comment type="caution">
    <text evidence="1">The sequence shown here is derived from an EMBL/GenBank/DDBJ whole genome shotgun (WGS) entry which is preliminary data.</text>
</comment>
<sequence>MFYFILLYSTLFIVVREFRRFKIGGCNTFLYFSKISFIFFNNWRQIRTINFGADIIHVLSIFVFQEKKKNKEKEKEKKEKYINKNQHLHVFIRHVHVIFGINIFIYDTNQS</sequence>
<keyword evidence="2" id="KW-1185">Reference proteome</keyword>
<dbReference type="EMBL" id="JARBDR010000917">
    <property type="protein sequence ID" value="KAJ8303540.1"/>
    <property type="molecule type" value="Genomic_DNA"/>
</dbReference>
<organism evidence="1 2">
    <name type="scientific">Tegillarca granosa</name>
    <name type="common">Malaysian cockle</name>
    <name type="synonym">Anadara granosa</name>
    <dbReference type="NCBI Taxonomy" id="220873"/>
    <lineage>
        <taxon>Eukaryota</taxon>
        <taxon>Metazoa</taxon>
        <taxon>Spiralia</taxon>
        <taxon>Lophotrochozoa</taxon>
        <taxon>Mollusca</taxon>
        <taxon>Bivalvia</taxon>
        <taxon>Autobranchia</taxon>
        <taxon>Pteriomorphia</taxon>
        <taxon>Arcoida</taxon>
        <taxon>Arcoidea</taxon>
        <taxon>Arcidae</taxon>
        <taxon>Tegillarca</taxon>
    </lineage>
</organism>